<dbReference type="RefSeq" id="WP_191650672.1">
    <property type="nucleotide sequence ID" value="NZ_CABVIK010000039.1"/>
</dbReference>
<evidence type="ECO:0000313" key="1">
    <source>
        <dbReference type="EMBL" id="VVP61772.1"/>
    </source>
</evidence>
<evidence type="ECO:0000313" key="2">
    <source>
        <dbReference type="Proteomes" id="UP000349468"/>
    </source>
</evidence>
<accession>A0A5E7QHP6</accession>
<proteinExistence type="predicted"/>
<organism evidence="1 2">
    <name type="scientific">Pseudomonas fluorescens</name>
    <dbReference type="NCBI Taxonomy" id="294"/>
    <lineage>
        <taxon>Bacteria</taxon>
        <taxon>Pseudomonadati</taxon>
        <taxon>Pseudomonadota</taxon>
        <taxon>Gammaproteobacteria</taxon>
        <taxon>Pseudomonadales</taxon>
        <taxon>Pseudomonadaceae</taxon>
        <taxon>Pseudomonas</taxon>
    </lineage>
</organism>
<gene>
    <name evidence="1" type="ORF">PS870_06442</name>
</gene>
<protein>
    <submittedName>
        <fullName evidence="1">Uncharacterized protein</fullName>
    </submittedName>
</protein>
<name>A0A5E7QHP6_PSEFL</name>
<dbReference type="Proteomes" id="UP000349468">
    <property type="component" value="Unassembled WGS sequence"/>
</dbReference>
<dbReference type="EMBL" id="CABVIK010000039">
    <property type="protein sequence ID" value="VVP61772.1"/>
    <property type="molecule type" value="Genomic_DNA"/>
</dbReference>
<sequence>MTAPFFLIVLYINGDASSMTSTPMQSLEICEFAAVQAKRLEGTLSTIKTQCVRGEVVQ</sequence>
<dbReference type="AlphaFoldDB" id="A0A5E7QHP6"/>
<reference evidence="1 2" key="1">
    <citation type="submission" date="2019-09" db="EMBL/GenBank/DDBJ databases">
        <authorList>
            <person name="Chandra G."/>
            <person name="Truman W A."/>
        </authorList>
    </citation>
    <scope>NUCLEOTIDE SEQUENCE [LARGE SCALE GENOMIC DNA]</scope>
    <source>
        <strain evidence="1">PS870</strain>
    </source>
</reference>